<feature type="domain" description="Cyclin-like" evidence="7">
    <location>
        <begin position="141"/>
        <end position="225"/>
    </location>
</feature>
<dbReference type="Pfam" id="PF02984">
    <property type="entry name" value="Cyclin_C"/>
    <property type="match status" value="1"/>
</dbReference>
<dbReference type="InterPro" id="IPR046965">
    <property type="entry name" value="Cyclin_A/B-like"/>
</dbReference>
<feature type="domain" description="Cyclin C-terminal" evidence="8">
    <location>
        <begin position="234"/>
        <end position="357"/>
    </location>
</feature>
<dbReference type="SMART" id="SM01332">
    <property type="entry name" value="Cyclin_C"/>
    <property type="match status" value="1"/>
</dbReference>
<dbReference type="InterPro" id="IPR006671">
    <property type="entry name" value="Cyclin_N"/>
</dbReference>
<dbReference type="InterPro" id="IPR048258">
    <property type="entry name" value="Cyclins_cyclin-box"/>
</dbReference>
<dbReference type="InterPro" id="IPR036915">
    <property type="entry name" value="Cyclin-like_sf"/>
</dbReference>
<dbReference type="GO" id="GO:0044772">
    <property type="term" value="P:mitotic cell cycle phase transition"/>
    <property type="evidence" value="ECO:0007669"/>
    <property type="project" value="InterPro"/>
</dbReference>
<evidence type="ECO:0000256" key="1">
    <source>
        <dbReference type="ARBA" id="ARBA00006955"/>
    </source>
</evidence>
<evidence type="ECO:0000256" key="3">
    <source>
        <dbReference type="ARBA" id="ARBA00023127"/>
    </source>
</evidence>
<dbReference type="Gene3D" id="1.10.472.10">
    <property type="entry name" value="Cyclin-like"/>
    <property type="match status" value="2"/>
</dbReference>
<feature type="domain" description="Cyclin-like" evidence="7">
    <location>
        <begin position="238"/>
        <end position="326"/>
    </location>
</feature>
<dbReference type="AlphaFoldDB" id="A0A8B8MWW3"/>
<dbReference type="GeneID" id="115728396"/>
<accession>A0A8B8MWW3</accession>
<dbReference type="CDD" id="cd20506">
    <property type="entry name" value="CYCLIN_AtCycA-like_rpt2"/>
    <property type="match status" value="1"/>
</dbReference>
<protein>
    <submittedName>
        <fullName evidence="10">Cyclin-A3-1</fullName>
    </submittedName>
</protein>
<feature type="region of interest" description="Disordered" evidence="6">
    <location>
        <begin position="1"/>
        <end position="49"/>
    </location>
</feature>
<evidence type="ECO:0000313" key="9">
    <source>
        <dbReference type="Proteomes" id="UP000827889"/>
    </source>
</evidence>
<keyword evidence="3 5" id="KW-0195">Cyclin</keyword>
<name>A0A8B8MWW3_9MYRT</name>
<dbReference type="InterPro" id="IPR013763">
    <property type="entry name" value="Cyclin-like_dom"/>
</dbReference>
<dbReference type="PANTHER" id="PTHR10177">
    <property type="entry name" value="CYCLINS"/>
    <property type="match status" value="1"/>
</dbReference>
<dbReference type="GO" id="GO:0051301">
    <property type="term" value="P:cell division"/>
    <property type="evidence" value="ECO:0007669"/>
    <property type="project" value="UniProtKB-KW"/>
</dbReference>
<organism evidence="9 10">
    <name type="scientific">Rhodamnia argentea</name>
    <dbReference type="NCBI Taxonomy" id="178133"/>
    <lineage>
        <taxon>Eukaryota</taxon>
        <taxon>Viridiplantae</taxon>
        <taxon>Streptophyta</taxon>
        <taxon>Embryophyta</taxon>
        <taxon>Tracheophyta</taxon>
        <taxon>Spermatophyta</taxon>
        <taxon>Magnoliopsida</taxon>
        <taxon>eudicotyledons</taxon>
        <taxon>Gunneridae</taxon>
        <taxon>Pentapetalae</taxon>
        <taxon>rosids</taxon>
        <taxon>malvids</taxon>
        <taxon>Myrtales</taxon>
        <taxon>Myrtaceae</taxon>
        <taxon>Myrtoideae</taxon>
        <taxon>Myrteae</taxon>
        <taxon>Australasian group</taxon>
        <taxon>Rhodamnia</taxon>
    </lineage>
</organism>
<dbReference type="SMART" id="SM00385">
    <property type="entry name" value="CYCLIN"/>
    <property type="match status" value="2"/>
</dbReference>
<evidence type="ECO:0000259" key="7">
    <source>
        <dbReference type="SMART" id="SM00385"/>
    </source>
</evidence>
<evidence type="ECO:0000313" key="10">
    <source>
        <dbReference type="RefSeq" id="XP_030514590.2"/>
    </source>
</evidence>
<dbReference type="PIRSF" id="PIRSF001771">
    <property type="entry name" value="Cyclin_A_B_D_E"/>
    <property type="match status" value="1"/>
</dbReference>
<dbReference type="GO" id="GO:0016538">
    <property type="term" value="F:cyclin-dependent protein serine/threonine kinase regulator activity"/>
    <property type="evidence" value="ECO:0007669"/>
    <property type="project" value="InterPro"/>
</dbReference>
<dbReference type="InterPro" id="IPR004367">
    <property type="entry name" value="Cyclin_C-dom"/>
</dbReference>
<evidence type="ECO:0000256" key="5">
    <source>
        <dbReference type="RuleBase" id="RU000383"/>
    </source>
</evidence>
<dbReference type="Pfam" id="PF00134">
    <property type="entry name" value="Cyclin_N"/>
    <property type="match status" value="1"/>
</dbReference>
<dbReference type="SUPFAM" id="SSF47954">
    <property type="entry name" value="Cyclin-like"/>
    <property type="match status" value="2"/>
</dbReference>
<evidence type="ECO:0000259" key="8">
    <source>
        <dbReference type="SMART" id="SM01332"/>
    </source>
</evidence>
<keyword evidence="9" id="KW-1185">Reference proteome</keyword>
<dbReference type="RefSeq" id="XP_030514590.2">
    <property type="nucleotide sequence ID" value="XM_030658730.2"/>
</dbReference>
<reference evidence="9" key="1">
    <citation type="submission" date="2025-05" db="UniProtKB">
        <authorList>
            <consortium name="RefSeq"/>
        </authorList>
    </citation>
    <scope>NUCLEOTIDE SEQUENCE [LARGE SCALE GENOMIC DNA]</scope>
</reference>
<reference evidence="10" key="2">
    <citation type="submission" date="2025-08" db="UniProtKB">
        <authorList>
            <consortium name="RefSeq"/>
        </authorList>
    </citation>
    <scope>IDENTIFICATION</scope>
    <source>
        <tissue evidence="10">Leaf</tissue>
    </source>
</reference>
<dbReference type="InterPro" id="IPR039361">
    <property type="entry name" value="Cyclin"/>
</dbReference>
<evidence type="ECO:0000256" key="4">
    <source>
        <dbReference type="ARBA" id="ARBA00023306"/>
    </source>
</evidence>
<keyword evidence="2" id="KW-0132">Cell division</keyword>
<keyword evidence="4" id="KW-0131">Cell cycle</keyword>
<evidence type="ECO:0000256" key="2">
    <source>
        <dbReference type="ARBA" id="ARBA00022618"/>
    </source>
</evidence>
<dbReference type="PROSITE" id="PS00292">
    <property type="entry name" value="CYCLINS"/>
    <property type="match status" value="1"/>
</dbReference>
<evidence type="ECO:0000256" key="6">
    <source>
        <dbReference type="SAM" id="MobiDB-lite"/>
    </source>
</evidence>
<comment type="similarity">
    <text evidence="1">Belongs to the cyclin family. Cyclin AB subfamily.</text>
</comment>
<gene>
    <name evidence="10" type="primary">LOC115728396</name>
</gene>
<proteinExistence type="inferred from homology"/>
<sequence>MAENGRSPRIAQGAAQKRAADARGDAEQEPAATKRKRVPLGDITNLSSPIVPAKRGGAAAATKTKVEAIGVSRSAASALSTVTGEGGDRKIGPPTSCGDYVSDIFRYLRNMEMEPKRRPLPDYIGKVQNDMTPNMRGKLVDWLVGVAEKYHLLSDTLYLSISYIDRFLSFNALTSQKLQLLGVSAMLISSKYEEINPPHVEDFCNITDNSYTKEEVVRMEDDILKALEFELGNPTTRTFLRRFGTVAQEGHKTMNLKLEFLGYYLAELSLLDYACVKFLPSVVAASVTFLARYIVRPETLPWTSSLQRYSGYNVKDLKECVQIIHDLYLGRRGGSLQAVREKYRQHKFKRVAVMPAPPHIPASYFEDVQE</sequence>
<dbReference type="KEGG" id="rarg:115728396"/>
<dbReference type="Proteomes" id="UP000827889">
    <property type="component" value="Chromosome 2"/>
</dbReference>